<dbReference type="AlphaFoldDB" id="A0A6A6YY25"/>
<evidence type="ECO:0000256" key="1">
    <source>
        <dbReference type="ARBA" id="ARBA00022801"/>
    </source>
</evidence>
<dbReference type="OrthoDB" id="420264at2759"/>
<feature type="domain" description="BD-FAE-like" evidence="2">
    <location>
        <begin position="41"/>
        <end position="260"/>
    </location>
</feature>
<reference evidence="5" key="3">
    <citation type="submission" date="2025-04" db="UniProtKB">
        <authorList>
            <consortium name="RefSeq"/>
        </authorList>
    </citation>
    <scope>IDENTIFICATION</scope>
    <source>
        <strain evidence="5">CBS 304.34</strain>
    </source>
</reference>
<dbReference type="EMBL" id="MU003696">
    <property type="protein sequence ID" value="KAF2813333.1"/>
    <property type="molecule type" value="Genomic_DNA"/>
</dbReference>
<sequence>MFVNTPHHQFVRTFYTIPHHVLQSITIWLPRPLDYSPIKSTIWIIYVHGGAWRDPECDSDQFIPTVNYLSHASNQDTMSGIAGFASINYRLSPYPDHTRNGSDPQDAYRNVQHPAHLQDVVQALEYLSKHFLIDAYGWIGVGHSAGATLLTQLLSDVDIAALPKNIQRAYLGLHSLILIAGIYDLPRFVRNHSGADSSKTIKDIYMAIVTGAFGQDPLLWVAPSPIHRNFGMENWPSLRFIVMARSDQDQLVEEEQNNVMDVALRAQGWVGERESDTIPERQIWRRSLSGAHDDVWKTDGGQIAMLIEEVLDRLLENVDRGEVYGEEVGV</sequence>
<keyword evidence="4" id="KW-1185">Reference proteome</keyword>
<dbReference type="GeneID" id="54460311"/>
<dbReference type="SUPFAM" id="SSF53474">
    <property type="entry name" value="alpha/beta-Hydrolases"/>
    <property type="match status" value="1"/>
</dbReference>
<gene>
    <name evidence="3 5" type="ORF">BDZ99DRAFT_460588</name>
</gene>
<proteinExistence type="predicted"/>
<reference evidence="3 5" key="1">
    <citation type="journal article" date="2020" name="Stud. Mycol.">
        <title>101 Dothideomycetes genomes: a test case for predicting lifestyles and emergence of pathogens.</title>
        <authorList>
            <person name="Haridas S."/>
            <person name="Albert R."/>
            <person name="Binder M."/>
            <person name="Bloem J."/>
            <person name="Labutti K."/>
            <person name="Salamov A."/>
            <person name="Andreopoulos B."/>
            <person name="Baker S."/>
            <person name="Barry K."/>
            <person name="Bills G."/>
            <person name="Bluhm B."/>
            <person name="Cannon C."/>
            <person name="Castanera R."/>
            <person name="Culley D."/>
            <person name="Daum C."/>
            <person name="Ezra D."/>
            <person name="Gonzalez J."/>
            <person name="Henrissat B."/>
            <person name="Kuo A."/>
            <person name="Liang C."/>
            <person name="Lipzen A."/>
            <person name="Lutzoni F."/>
            <person name="Magnuson J."/>
            <person name="Mondo S."/>
            <person name="Nolan M."/>
            <person name="Ohm R."/>
            <person name="Pangilinan J."/>
            <person name="Park H.-J."/>
            <person name="Ramirez L."/>
            <person name="Alfaro M."/>
            <person name="Sun H."/>
            <person name="Tritt A."/>
            <person name="Yoshinaga Y."/>
            <person name="Zwiers L.-H."/>
            <person name="Turgeon B."/>
            <person name="Goodwin S."/>
            <person name="Spatafora J."/>
            <person name="Crous P."/>
            <person name="Grigoriev I."/>
        </authorList>
    </citation>
    <scope>NUCLEOTIDE SEQUENCE</scope>
    <source>
        <strain evidence="3 5">CBS 304.34</strain>
    </source>
</reference>
<dbReference type="Pfam" id="PF20434">
    <property type="entry name" value="BD-FAE"/>
    <property type="match status" value="1"/>
</dbReference>
<evidence type="ECO:0000313" key="5">
    <source>
        <dbReference type="RefSeq" id="XP_033580297.1"/>
    </source>
</evidence>
<dbReference type="Proteomes" id="UP000504636">
    <property type="component" value="Unplaced"/>
</dbReference>
<dbReference type="InterPro" id="IPR049492">
    <property type="entry name" value="BD-FAE-like_dom"/>
</dbReference>
<dbReference type="PANTHER" id="PTHR48081:SF33">
    <property type="entry name" value="KYNURENINE FORMAMIDASE"/>
    <property type="match status" value="1"/>
</dbReference>
<dbReference type="Gene3D" id="3.40.50.1820">
    <property type="entry name" value="alpha/beta hydrolase"/>
    <property type="match status" value="1"/>
</dbReference>
<dbReference type="RefSeq" id="XP_033580297.1">
    <property type="nucleotide sequence ID" value="XM_033719418.1"/>
</dbReference>
<reference evidence="5" key="2">
    <citation type="submission" date="2020-04" db="EMBL/GenBank/DDBJ databases">
        <authorList>
            <consortium name="NCBI Genome Project"/>
        </authorList>
    </citation>
    <scope>NUCLEOTIDE SEQUENCE</scope>
    <source>
        <strain evidence="5">CBS 304.34</strain>
    </source>
</reference>
<evidence type="ECO:0000313" key="3">
    <source>
        <dbReference type="EMBL" id="KAF2813333.1"/>
    </source>
</evidence>
<evidence type="ECO:0000259" key="2">
    <source>
        <dbReference type="Pfam" id="PF20434"/>
    </source>
</evidence>
<dbReference type="InterPro" id="IPR050300">
    <property type="entry name" value="GDXG_lipolytic_enzyme"/>
</dbReference>
<accession>A0A6A6YY25</accession>
<evidence type="ECO:0000313" key="4">
    <source>
        <dbReference type="Proteomes" id="UP000504636"/>
    </source>
</evidence>
<name>A0A6A6YY25_9PEZI</name>
<dbReference type="InterPro" id="IPR029058">
    <property type="entry name" value="AB_hydrolase_fold"/>
</dbReference>
<organism evidence="3">
    <name type="scientific">Mytilinidion resinicola</name>
    <dbReference type="NCBI Taxonomy" id="574789"/>
    <lineage>
        <taxon>Eukaryota</taxon>
        <taxon>Fungi</taxon>
        <taxon>Dikarya</taxon>
        <taxon>Ascomycota</taxon>
        <taxon>Pezizomycotina</taxon>
        <taxon>Dothideomycetes</taxon>
        <taxon>Pleosporomycetidae</taxon>
        <taxon>Mytilinidiales</taxon>
        <taxon>Mytilinidiaceae</taxon>
        <taxon>Mytilinidion</taxon>
    </lineage>
</organism>
<protein>
    <recommendedName>
        <fullName evidence="2">BD-FAE-like domain-containing protein</fullName>
    </recommendedName>
</protein>
<keyword evidence="1" id="KW-0378">Hydrolase</keyword>
<dbReference type="PANTHER" id="PTHR48081">
    <property type="entry name" value="AB HYDROLASE SUPERFAMILY PROTEIN C4A8.06C"/>
    <property type="match status" value="1"/>
</dbReference>
<dbReference type="GO" id="GO:0016787">
    <property type="term" value="F:hydrolase activity"/>
    <property type="evidence" value="ECO:0007669"/>
    <property type="project" value="UniProtKB-KW"/>
</dbReference>